<evidence type="ECO:0000313" key="2">
    <source>
        <dbReference type="Proteomes" id="UP000481643"/>
    </source>
</evidence>
<accession>A0A6L3Y8F5</accession>
<sequence length="106" mass="11963">MHEYADAGRLTVWSEPGTSPSLLSILMSDIYLDQNLSLSNPKAVMAGWHRPDRRSDGVGLITGMMKSRGILDIGIHTLFFLVHIFKTTEHRYILIVHLKITVAFIE</sequence>
<organism evidence="1 2">
    <name type="scientific">Brucella tritici</name>
    <dbReference type="NCBI Taxonomy" id="94626"/>
    <lineage>
        <taxon>Bacteria</taxon>
        <taxon>Pseudomonadati</taxon>
        <taxon>Pseudomonadota</taxon>
        <taxon>Alphaproteobacteria</taxon>
        <taxon>Hyphomicrobiales</taxon>
        <taxon>Brucellaceae</taxon>
        <taxon>Brucella/Ochrobactrum group</taxon>
        <taxon>Brucella</taxon>
    </lineage>
</organism>
<dbReference type="EMBL" id="WBVX01000032">
    <property type="protein sequence ID" value="KAB2679291.1"/>
    <property type="molecule type" value="Genomic_DNA"/>
</dbReference>
<reference evidence="1 2" key="1">
    <citation type="submission" date="2019-09" db="EMBL/GenBank/DDBJ databases">
        <title>Taxonomic organization of the family Brucellaceae based on a phylogenomic approach.</title>
        <authorList>
            <person name="Leclercq S."/>
            <person name="Cloeckaert A."/>
            <person name="Zygmunt M.S."/>
        </authorList>
    </citation>
    <scope>NUCLEOTIDE SEQUENCE [LARGE SCALE GENOMIC DNA]</scope>
    <source>
        <strain evidence="1 2">WS1830</strain>
    </source>
</reference>
<name>A0A6L3Y8F5_9HYPH</name>
<dbReference type="Proteomes" id="UP000481643">
    <property type="component" value="Unassembled WGS sequence"/>
</dbReference>
<evidence type="ECO:0000313" key="1">
    <source>
        <dbReference type="EMBL" id="KAB2679291.1"/>
    </source>
</evidence>
<dbReference type="AlphaFoldDB" id="A0A6L3Y8F5"/>
<protein>
    <submittedName>
        <fullName evidence="1">Uncharacterized protein</fullName>
    </submittedName>
</protein>
<gene>
    <name evidence="1" type="ORF">F9L08_23035</name>
</gene>
<proteinExistence type="predicted"/>
<dbReference type="RefSeq" id="WP_151653191.1">
    <property type="nucleotide sequence ID" value="NZ_WBVX01000032.1"/>
</dbReference>
<comment type="caution">
    <text evidence="1">The sequence shown here is derived from an EMBL/GenBank/DDBJ whole genome shotgun (WGS) entry which is preliminary data.</text>
</comment>